<proteinExistence type="predicted"/>
<organism evidence="1">
    <name type="scientific">uncultured marine virus</name>
    <dbReference type="NCBI Taxonomy" id="186617"/>
    <lineage>
        <taxon>Viruses</taxon>
        <taxon>environmental samples</taxon>
    </lineage>
</organism>
<name>A0A0F7L4L8_9VIRU</name>
<protein>
    <submittedName>
        <fullName evidence="1">Uncharacterized protein</fullName>
    </submittedName>
</protein>
<sequence>MNNFAQPGPRDQALIELSEYFGTPLNGRLLKAYNDILGGLDDHKYFAVVEACKANPEILKFPKPFEFDMILRRDFNDMFAEAGNKNQCQWCDDDGFIPELSDFEGAPRLSYMACGRCRIGDSRKNALRLRNINFTFHNKFPQGQFEWDRSGDDSYCNVVMTEYQSTIGPIQVKRAEDNRINKTELAKSLELIEQGRPNAT</sequence>
<dbReference type="EMBL" id="KR029594">
    <property type="protein sequence ID" value="AKH47474.1"/>
    <property type="molecule type" value="Genomic_DNA"/>
</dbReference>
<reference evidence="1" key="2">
    <citation type="submission" date="2015-03" db="EMBL/GenBank/DDBJ databases">
        <authorList>
            <person name="Chow C.-E.T."/>
            <person name="Winget D.M."/>
            <person name="White R.A.III."/>
            <person name="Hallam S.J."/>
            <person name="Suttle C.A."/>
        </authorList>
    </citation>
    <scope>NUCLEOTIDE SEQUENCE</scope>
    <source>
        <strain evidence="1">H4084988</strain>
    </source>
</reference>
<evidence type="ECO:0000313" key="1">
    <source>
        <dbReference type="EMBL" id="AKH47474.1"/>
    </source>
</evidence>
<accession>A0A0F7L4L8</accession>
<reference evidence="1" key="1">
    <citation type="journal article" date="2015" name="Front. Microbiol.">
        <title>Combining genomic sequencing methods to explore viral diversity and reveal potential virus-host interactions.</title>
        <authorList>
            <person name="Chow C.E."/>
            <person name="Winget D.M."/>
            <person name="White R.A.III."/>
            <person name="Hallam S.J."/>
            <person name="Suttle C.A."/>
        </authorList>
    </citation>
    <scope>NUCLEOTIDE SEQUENCE</scope>
    <source>
        <strain evidence="1">H4084988</strain>
    </source>
</reference>